<organism evidence="1">
    <name type="scientific">Tanacetum cinerariifolium</name>
    <name type="common">Dalmatian daisy</name>
    <name type="synonym">Chrysanthemum cinerariifolium</name>
    <dbReference type="NCBI Taxonomy" id="118510"/>
    <lineage>
        <taxon>Eukaryota</taxon>
        <taxon>Viridiplantae</taxon>
        <taxon>Streptophyta</taxon>
        <taxon>Embryophyta</taxon>
        <taxon>Tracheophyta</taxon>
        <taxon>Spermatophyta</taxon>
        <taxon>Magnoliopsida</taxon>
        <taxon>eudicotyledons</taxon>
        <taxon>Gunneridae</taxon>
        <taxon>Pentapetalae</taxon>
        <taxon>asterids</taxon>
        <taxon>campanulids</taxon>
        <taxon>Asterales</taxon>
        <taxon>Asteraceae</taxon>
        <taxon>Asteroideae</taxon>
        <taxon>Anthemideae</taxon>
        <taxon>Anthemidinae</taxon>
        <taxon>Tanacetum</taxon>
    </lineage>
</organism>
<accession>A0A6L2NID7</accession>
<dbReference type="EMBL" id="BKCJ010008853">
    <property type="protein sequence ID" value="GEU84254.1"/>
    <property type="molecule type" value="Genomic_DNA"/>
</dbReference>
<reference evidence="1" key="1">
    <citation type="journal article" date="2019" name="Sci. Rep.">
        <title>Draft genome of Tanacetum cinerariifolium, the natural source of mosquito coil.</title>
        <authorList>
            <person name="Yamashiro T."/>
            <person name="Shiraishi A."/>
            <person name="Satake H."/>
            <person name="Nakayama K."/>
        </authorList>
    </citation>
    <scope>NUCLEOTIDE SEQUENCE</scope>
</reference>
<name>A0A6L2NID7_TANCI</name>
<gene>
    <name evidence="1" type="ORF">Tci_056232</name>
</gene>
<proteinExistence type="predicted"/>
<dbReference type="AlphaFoldDB" id="A0A6L2NID7"/>
<protein>
    <submittedName>
        <fullName evidence="1">Uncharacterized protein</fullName>
    </submittedName>
</protein>
<evidence type="ECO:0000313" key="1">
    <source>
        <dbReference type="EMBL" id="GEU84254.1"/>
    </source>
</evidence>
<comment type="caution">
    <text evidence="1">The sequence shown here is derived from an EMBL/GenBank/DDBJ whole genome shotgun (WGS) entry which is preliminary data.</text>
</comment>
<sequence length="144" mass="16891">MCTYMRNMEGFKQKDFKGKSFDEIKKIFDIVYNRVNTFVDMDTENVEESLKKTEAEGSSKRAVPEDDDDVAIKATPLSSKSPTIVDYKIYKERKKSFFKIIRADGNSQNYLTFGTMFKNFNREDLEVLRILLRKGLRRQSQLMT</sequence>